<comment type="caution">
    <text evidence="1">The sequence shown here is derived from an EMBL/GenBank/DDBJ whole genome shotgun (WGS) entry which is preliminary data.</text>
</comment>
<accession>A0ABT1B8F8</accession>
<gene>
    <name evidence="1" type="ORF">LOD26_08945</name>
</gene>
<reference evidence="1" key="1">
    <citation type="submission" date="2021-11" db="EMBL/GenBank/DDBJ databases">
        <title>Citrobacter meridianamericanus sp. nov. isolated from soil.</title>
        <authorList>
            <person name="Furlan J.P.R."/>
            <person name="Stehling E.G."/>
        </authorList>
    </citation>
    <scope>NUCLEOTIDE SEQUENCE</scope>
    <source>
        <strain evidence="1">BR102</strain>
    </source>
</reference>
<proteinExistence type="predicted"/>
<evidence type="ECO:0000313" key="1">
    <source>
        <dbReference type="EMBL" id="MCO5781454.1"/>
    </source>
</evidence>
<dbReference type="Proteomes" id="UP001139290">
    <property type="component" value="Unassembled WGS sequence"/>
</dbReference>
<evidence type="ECO:0000313" key="2">
    <source>
        <dbReference type="Proteomes" id="UP001139290"/>
    </source>
</evidence>
<sequence length="63" mass="7029">MIKINEKTSDLYRGLMEDISEQPQVMRPFSLTHQLANISALTGSIGEPTVQDWAMGDGFCCPR</sequence>
<keyword evidence="2" id="KW-1185">Reference proteome</keyword>
<dbReference type="RefSeq" id="WP_252838132.1">
    <property type="nucleotide sequence ID" value="NZ_JAJJVQ010000002.1"/>
</dbReference>
<dbReference type="EMBL" id="JAJJVQ010000002">
    <property type="protein sequence ID" value="MCO5781454.1"/>
    <property type="molecule type" value="Genomic_DNA"/>
</dbReference>
<organism evidence="1 2">
    <name type="scientific">Citrobacter meridianamericanus</name>
    <dbReference type="NCBI Taxonomy" id="2894201"/>
    <lineage>
        <taxon>Bacteria</taxon>
        <taxon>Pseudomonadati</taxon>
        <taxon>Pseudomonadota</taxon>
        <taxon>Gammaproteobacteria</taxon>
        <taxon>Enterobacterales</taxon>
        <taxon>Enterobacteriaceae</taxon>
        <taxon>Citrobacter</taxon>
    </lineage>
</organism>
<protein>
    <submittedName>
        <fullName evidence="1">Uncharacterized protein</fullName>
    </submittedName>
</protein>
<name>A0ABT1B8F8_9ENTR</name>